<dbReference type="EMBL" id="MN738808">
    <property type="protein sequence ID" value="QHS84489.1"/>
    <property type="molecule type" value="Genomic_DNA"/>
</dbReference>
<evidence type="ECO:0000256" key="1">
    <source>
        <dbReference type="ARBA" id="ARBA00013267"/>
    </source>
</evidence>
<dbReference type="PANTHER" id="PTHR43033">
    <property type="entry name" value="TRNA(ILE)-LYSIDINE SYNTHASE-RELATED"/>
    <property type="match status" value="1"/>
</dbReference>
<dbReference type="GO" id="GO:0005524">
    <property type="term" value="F:ATP binding"/>
    <property type="evidence" value="ECO:0007669"/>
    <property type="project" value="UniProtKB-KW"/>
</dbReference>
<evidence type="ECO:0000256" key="6">
    <source>
        <dbReference type="ARBA" id="ARBA00048539"/>
    </source>
</evidence>
<keyword evidence="4" id="KW-0547">Nucleotide-binding</keyword>
<dbReference type="NCBIfam" id="TIGR02432">
    <property type="entry name" value="lysidine_TilS_N"/>
    <property type="match status" value="1"/>
</dbReference>
<evidence type="ECO:0000313" key="8">
    <source>
        <dbReference type="EMBL" id="QHS84489.1"/>
    </source>
</evidence>
<protein>
    <recommendedName>
        <fullName evidence="1">tRNA(Ile)-lysidine synthetase</fullName>
        <ecNumber evidence="1">6.3.4.19</ecNumber>
    </recommendedName>
</protein>
<sequence length="396" mass="47144">MYYYNIKIIKLIIIILNKNYINMENITNIITNIYNIFYSKNKIYEFKYNNYFNILEFVPNKSDIILNQNFSDSLLINCVESFCEKQNIKKFIVSLSGGVDSMVLITILKYLKYEVIGAHINYNNRDESCDEQKFLEEWCEFNNIKLYIKTIDNIKRNNCKRSDYEIITKNIRLDFYKEIIKKENVELVLLAHHKDDIVENIFANVCRGRYILDLAVIKEKTVIANINIGRPMIQFYKNIILDFAEIYQVPYFKDTTPDWSVRGKYRKQIYPLIEDTFTKNVKNNLIALSNQSDEWNQLIQHEIIKPFMNKIKWTIKDYENIVEFNIENYKQHPPCFWNAIFMNIFNCYGYNSPSKKAIMLFINIINKSNKNNTVSNISISNNCKCSIKNSNIKIEF</sequence>
<evidence type="ECO:0000256" key="5">
    <source>
        <dbReference type="ARBA" id="ARBA00022840"/>
    </source>
</evidence>
<dbReference type="HAMAP" id="MF_01161">
    <property type="entry name" value="tRNA_Ile_lys_synt"/>
    <property type="match status" value="1"/>
</dbReference>
<keyword evidence="5" id="KW-0067">ATP-binding</keyword>
<dbReference type="Pfam" id="PF01171">
    <property type="entry name" value="ATP_bind_3"/>
    <property type="match status" value="1"/>
</dbReference>
<dbReference type="PANTHER" id="PTHR43033:SF3">
    <property type="entry name" value="TRNA(ILE)-LYSIDINE SYNTHETASE"/>
    <property type="match status" value="1"/>
</dbReference>
<name>A0A6C0AX11_9ZZZZ</name>
<dbReference type="CDD" id="cd01992">
    <property type="entry name" value="TilS_N"/>
    <property type="match status" value="1"/>
</dbReference>
<evidence type="ECO:0000256" key="3">
    <source>
        <dbReference type="ARBA" id="ARBA00022694"/>
    </source>
</evidence>
<keyword evidence="2" id="KW-0436">Ligase</keyword>
<keyword evidence="3" id="KW-0819">tRNA processing</keyword>
<dbReference type="Gene3D" id="3.40.50.620">
    <property type="entry name" value="HUPs"/>
    <property type="match status" value="1"/>
</dbReference>
<dbReference type="AlphaFoldDB" id="A0A6C0AX11"/>
<dbReference type="InterPro" id="IPR012094">
    <property type="entry name" value="tRNA_Ile_lys_synt"/>
</dbReference>
<reference evidence="8" key="1">
    <citation type="journal article" date="2020" name="Nature">
        <title>Giant virus diversity and host interactions through global metagenomics.</title>
        <authorList>
            <person name="Schulz F."/>
            <person name="Roux S."/>
            <person name="Paez-Espino D."/>
            <person name="Jungbluth S."/>
            <person name="Walsh D.A."/>
            <person name="Denef V.J."/>
            <person name="McMahon K.D."/>
            <person name="Konstantinidis K.T."/>
            <person name="Eloe-Fadrosh E.A."/>
            <person name="Kyrpides N.C."/>
            <person name="Woyke T."/>
        </authorList>
    </citation>
    <scope>NUCLEOTIDE SEQUENCE</scope>
    <source>
        <strain evidence="8">GVMAG-S-ERX556022-25</strain>
    </source>
</reference>
<dbReference type="InterPro" id="IPR014729">
    <property type="entry name" value="Rossmann-like_a/b/a_fold"/>
</dbReference>
<proteinExistence type="inferred from homology"/>
<comment type="catalytic activity">
    <reaction evidence="6">
        <text>cytidine(34) in tRNA(Ile2) + L-lysine + ATP = lysidine(34) in tRNA(Ile2) + AMP + diphosphate + H(+)</text>
        <dbReference type="Rhea" id="RHEA:43744"/>
        <dbReference type="Rhea" id="RHEA-COMP:10625"/>
        <dbReference type="Rhea" id="RHEA-COMP:10670"/>
        <dbReference type="ChEBI" id="CHEBI:15378"/>
        <dbReference type="ChEBI" id="CHEBI:30616"/>
        <dbReference type="ChEBI" id="CHEBI:32551"/>
        <dbReference type="ChEBI" id="CHEBI:33019"/>
        <dbReference type="ChEBI" id="CHEBI:82748"/>
        <dbReference type="ChEBI" id="CHEBI:83665"/>
        <dbReference type="ChEBI" id="CHEBI:456215"/>
        <dbReference type="EC" id="6.3.4.19"/>
    </reaction>
</comment>
<organism evidence="8">
    <name type="scientific">viral metagenome</name>
    <dbReference type="NCBI Taxonomy" id="1070528"/>
    <lineage>
        <taxon>unclassified sequences</taxon>
        <taxon>metagenomes</taxon>
        <taxon>organismal metagenomes</taxon>
    </lineage>
</organism>
<dbReference type="GO" id="GO:0032267">
    <property type="term" value="F:tRNA(Ile)-lysidine synthase activity"/>
    <property type="evidence" value="ECO:0007669"/>
    <property type="project" value="UniProtKB-EC"/>
</dbReference>
<evidence type="ECO:0000256" key="2">
    <source>
        <dbReference type="ARBA" id="ARBA00022598"/>
    </source>
</evidence>
<dbReference type="InterPro" id="IPR011063">
    <property type="entry name" value="TilS/TtcA_N"/>
</dbReference>
<feature type="domain" description="tRNA(Ile)-lysidine/2-thiocytidine synthase N-terminal" evidence="7">
    <location>
        <begin position="90"/>
        <end position="256"/>
    </location>
</feature>
<dbReference type="EC" id="6.3.4.19" evidence="1"/>
<evidence type="ECO:0000256" key="4">
    <source>
        <dbReference type="ARBA" id="ARBA00022741"/>
    </source>
</evidence>
<dbReference type="SUPFAM" id="SSF52402">
    <property type="entry name" value="Adenine nucleotide alpha hydrolases-like"/>
    <property type="match status" value="1"/>
</dbReference>
<accession>A0A6C0AX11</accession>
<evidence type="ECO:0000259" key="7">
    <source>
        <dbReference type="Pfam" id="PF01171"/>
    </source>
</evidence>
<dbReference type="InterPro" id="IPR012795">
    <property type="entry name" value="tRNA_Ile_lys_synt_N"/>
</dbReference>
<dbReference type="GO" id="GO:0008033">
    <property type="term" value="P:tRNA processing"/>
    <property type="evidence" value="ECO:0007669"/>
    <property type="project" value="UniProtKB-KW"/>
</dbReference>